<reference evidence="4 5" key="1">
    <citation type="submission" date="2016-10" db="EMBL/GenBank/DDBJ databases">
        <authorList>
            <person name="de Groot N.N."/>
        </authorList>
    </citation>
    <scope>NUCLEOTIDE SEQUENCE [LARGE SCALE GENOMIC DNA]</scope>
    <source>
        <strain evidence="4 5">DSM 18978</strain>
    </source>
</reference>
<dbReference type="Gene3D" id="3.60.21.10">
    <property type="match status" value="1"/>
</dbReference>
<dbReference type="GO" id="GO:0046872">
    <property type="term" value="F:metal ion binding"/>
    <property type="evidence" value="ECO:0007669"/>
    <property type="project" value="UniProtKB-KW"/>
</dbReference>
<sequence length="156" mass="17618">MKVTVAVMGDTHNQFQIINKLKDYMKDVDVIIHTGDHYDDINYIKKIYNKKVIGVKGNCDWNGSDVLIEEINGKIFFICHGHQYNVKSNLNGIFYKGKEANADIVIFGHTHIPYYAVEEDMTLLNPGSLAFPRAGSDKSFAILQVDTLIKVKLIAL</sequence>
<keyword evidence="2" id="KW-0479">Metal-binding</keyword>
<dbReference type="PANTHER" id="PTHR11124">
    <property type="entry name" value="VACUOLAR SORTING PROTEIN VPS29"/>
    <property type="match status" value="1"/>
</dbReference>
<dbReference type="GO" id="GO:0016787">
    <property type="term" value="F:hydrolase activity"/>
    <property type="evidence" value="ECO:0007669"/>
    <property type="project" value="UniProtKB-UniRule"/>
</dbReference>
<dbReference type="InterPro" id="IPR000979">
    <property type="entry name" value="Phosphodiesterase_MJ0936/Vps29"/>
</dbReference>
<dbReference type="InterPro" id="IPR029052">
    <property type="entry name" value="Metallo-depent_PP-like"/>
</dbReference>
<keyword evidence="5" id="KW-1185">Reference proteome</keyword>
<comment type="cofactor">
    <cofactor evidence="2">
        <name>a divalent metal cation</name>
        <dbReference type="ChEBI" id="CHEBI:60240"/>
    </cofactor>
</comment>
<feature type="domain" description="Calcineurin-like phosphoesterase" evidence="3">
    <location>
        <begin position="5"/>
        <end position="147"/>
    </location>
</feature>
<evidence type="ECO:0000313" key="5">
    <source>
        <dbReference type="Proteomes" id="UP000198636"/>
    </source>
</evidence>
<dbReference type="EC" id="3.1.4.-" evidence="2"/>
<evidence type="ECO:0000259" key="3">
    <source>
        <dbReference type="Pfam" id="PF12850"/>
    </source>
</evidence>
<accession>A0A1G5L557</accession>
<dbReference type="SUPFAM" id="SSF56300">
    <property type="entry name" value="Metallo-dependent phosphatases"/>
    <property type="match status" value="1"/>
</dbReference>
<dbReference type="AlphaFoldDB" id="A0A1G5L557"/>
<dbReference type="RefSeq" id="WP_091547334.1">
    <property type="nucleotide sequence ID" value="NZ_FMUS01000039.1"/>
</dbReference>
<evidence type="ECO:0000313" key="4">
    <source>
        <dbReference type="EMBL" id="SCZ08012.1"/>
    </source>
</evidence>
<dbReference type="Proteomes" id="UP000198636">
    <property type="component" value="Unassembled WGS sequence"/>
</dbReference>
<dbReference type="STRING" id="1120976.SAMN03080606_04083"/>
<gene>
    <name evidence="4" type="ORF">SAMN03080606_04083</name>
</gene>
<dbReference type="EMBL" id="FMUS01000039">
    <property type="protein sequence ID" value="SCZ08012.1"/>
    <property type="molecule type" value="Genomic_DNA"/>
</dbReference>
<comment type="similarity">
    <text evidence="1 2">Belongs to the metallophosphoesterase superfamily. YfcE family.</text>
</comment>
<evidence type="ECO:0000256" key="1">
    <source>
        <dbReference type="ARBA" id="ARBA00008950"/>
    </source>
</evidence>
<evidence type="ECO:0000256" key="2">
    <source>
        <dbReference type="RuleBase" id="RU362039"/>
    </source>
</evidence>
<organism evidence="4 5">
    <name type="scientific">Alkaliphilus peptidifermentans DSM 18978</name>
    <dbReference type="NCBI Taxonomy" id="1120976"/>
    <lineage>
        <taxon>Bacteria</taxon>
        <taxon>Bacillati</taxon>
        <taxon>Bacillota</taxon>
        <taxon>Clostridia</taxon>
        <taxon>Peptostreptococcales</taxon>
        <taxon>Natronincolaceae</taxon>
        <taxon>Alkaliphilus</taxon>
    </lineage>
</organism>
<dbReference type="Pfam" id="PF12850">
    <property type="entry name" value="Metallophos_2"/>
    <property type="match status" value="1"/>
</dbReference>
<dbReference type="OrthoDB" id="9800565at2"/>
<dbReference type="NCBIfam" id="TIGR00040">
    <property type="entry name" value="yfcE"/>
    <property type="match status" value="1"/>
</dbReference>
<name>A0A1G5L557_9FIRM</name>
<dbReference type="InterPro" id="IPR024654">
    <property type="entry name" value="Calcineurin-like_PHP_lpxH"/>
</dbReference>
<proteinExistence type="inferred from homology"/>
<protein>
    <recommendedName>
        <fullName evidence="2">Phosphoesterase</fullName>
        <ecNumber evidence="2">3.1.4.-</ecNumber>
    </recommendedName>
</protein>